<name>E6SVK8_BACT6</name>
<dbReference type="Proteomes" id="UP000008630">
    <property type="component" value="Chromosome"/>
</dbReference>
<keyword evidence="2" id="KW-1185">Reference proteome</keyword>
<protein>
    <submittedName>
        <fullName evidence="1">Uncharacterized protein</fullName>
    </submittedName>
</protein>
<sequence>MIASSPLVAYKQPGSFSKERKLFFRNKKAILPQHGS</sequence>
<accession>E6SVK8</accession>
<gene>
    <name evidence="1" type="ordered locus">Bache_1464</name>
</gene>
<proteinExistence type="predicted"/>
<reference key="1">
    <citation type="submission" date="2010-11" db="EMBL/GenBank/DDBJ databases">
        <title>The complete genome of Bacteroides helcogenes P 36-108.</title>
        <authorList>
            <consortium name="US DOE Joint Genome Institute (JGI-PGF)"/>
            <person name="Lucas S."/>
            <person name="Copeland A."/>
            <person name="Lapidus A."/>
            <person name="Bruce D."/>
            <person name="Goodwin L."/>
            <person name="Pitluck S."/>
            <person name="Kyrpides N."/>
            <person name="Mavromatis K."/>
            <person name="Ivanova N."/>
            <person name="Zeytun A."/>
            <person name="Brettin T."/>
            <person name="Detter J.C."/>
            <person name="Tapia R."/>
            <person name="Han C."/>
            <person name="Land M."/>
            <person name="Hauser L."/>
            <person name="Markowitz V."/>
            <person name="Cheng J.-F."/>
            <person name="Hugenholtz P."/>
            <person name="Woyke T."/>
            <person name="Wu D."/>
            <person name="Gronow S."/>
            <person name="Wellnitz S."/>
            <person name="Brambilla E."/>
            <person name="Klenk H.-P."/>
            <person name="Eisen J.A."/>
        </authorList>
    </citation>
    <scope>NUCLEOTIDE SEQUENCE</scope>
    <source>
        <strain>P 36-108</strain>
    </source>
</reference>
<reference evidence="1 2" key="2">
    <citation type="journal article" date="2011" name="Stand. Genomic Sci.">
        <title>Complete genome sequence of Bacteroides helcogenes type strain (P 36-108).</title>
        <authorList>
            <person name="Pati A."/>
            <person name="Gronow S."/>
            <person name="Zeytun A."/>
            <person name="Lapidus A."/>
            <person name="Nolan M."/>
            <person name="Hammon N."/>
            <person name="Deshpande S."/>
            <person name="Cheng J.F."/>
            <person name="Tapia R."/>
            <person name="Han C."/>
            <person name="Goodwin L."/>
            <person name="Pitluck S."/>
            <person name="Liolios K."/>
            <person name="Pagani I."/>
            <person name="Ivanova N."/>
            <person name="Mavromatis K."/>
            <person name="Chen A."/>
            <person name="Palaniappan K."/>
            <person name="Land M."/>
            <person name="Hauser L."/>
            <person name="Chang Y.J."/>
            <person name="Jeffries C.D."/>
            <person name="Detter J.C."/>
            <person name="Brambilla E."/>
            <person name="Rohde M."/>
            <person name="Goker M."/>
            <person name="Woyke T."/>
            <person name="Bristow J."/>
            <person name="Eisen J.A."/>
            <person name="Markowitz V."/>
            <person name="Hugenholtz P."/>
            <person name="Kyrpides N.C."/>
            <person name="Klenk H.P."/>
            <person name="Lucas S."/>
        </authorList>
    </citation>
    <scope>NUCLEOTIDE SEQUENCE [LARGE SCALE GENOMIC DNA]</scope>
    <source>
        <strain evidence="2">ATCC 35417 / DSM 20613 / JCM 6297 / CCUG 15421 / P 36-108</strain>
    </source>
</reference>
<dbReference type="KEGG" id="bhl:Bache_1464"/>
<dbReference type="AlphaFoldDB" id="E6SVK8"/>
<dbReference type="EMBL" id="CP002352">
    <property type="protein sequence ID" value="ADV43469.1"/>
    <property type="molecule type" value="Genomic_DNA"/>
</dbReference>
<evidence type="ECO:0000313" key="2">
    <source>
        <dbReference type="Proteomes" id="UP000008630"/>
    </source>
</evidence>
<dbReference type="HOGENOM" id="CLU_3354661_0_0_10"/>
<evidence type="ECO:0000313" key="1">
    <source>
        <dbReference type="EMBL" id="ADV43469.1"/>
    </source>
</evidence>
<organism evidence="1 2">
    <name type="scientific">Bacteroides helcogenes (strain ATCC 35417 / DSM 20613 / JCM 6297 / CCUG 15421 / P 36-108)</name>
    <dbReference type="NCBI Taxonomy" id="693979"/>
    <lineage>
        <taxon>Bacteria</taxon>
        <taxon>Pseudomonadati</taxon>
        <taxon>Bacteroidota</taxon>
        <taxon>Bacteroidia</taxon>
        <taxon>Bacteroidales</taxon>
        <taxon>Bacteroidaceae</taxon>
        <taxon>Bacteroides</taxon>
    </lineage>
</organism>